<dbReference type="GO" id="GO:0003677">
    <property type="term" value="F:DNA binding"/>
    <property type="evidence" value="ECO:0007669"/>
    <property type="project" value="UniProtKB-KW"/>
</dbReference>
<evidence type="ECO:0000313" key="2">
    <source>
        <dbReference type="Proteomes" id="UP001518140"/>
    </source>
</evidence>
<dbReference type="InterPro" id="IPR058532">
    <property type="entry name" value="YjbR/MT2646/Rv2570-like"/>
</dbReference>
<dbReference type="Gene3D" id="3.90.1150.30">
    <property type="match status" value="1"/>
</dbReference>
<keyword evidence="1" id="KW-0238">DNA-binding</keyword>
<dbReference type="Proteomes" id="UP001518140">
    <property type="component" value="Unassembled WGS sequence"/>
</dbReference>
<evidence type="ECO:0000313" key="1">
    <source>
        <dbReference type="EMBL" id="NGO41355.1"/>
    </source>
</evidence>
<gene>
    <name evidence="1" type="ORF">G6048_03940</name>
</gene>
<proteinExistence type="predicted"/>
<dbReference type="InterPro" id="IPR038056">
    <property type="entry name" value="YjbR-like_sf"/>
</dbReference>
<accession>A0ABX0DIL7</accession>
<organism evidence="1 2">
    <name type="scientific">Streptomyces ureilyticus</name>
    <dbReference type="NCBI Taxonomy" id="1775131"/>
    <lineage>
        <taxon>Bacteria</taxon>
        <taxon>Bacillati</taxon>
        <taxon>Actinomycetota</taxon>
        <taxon>Actinomycetes</taxon>
        <taxon>Kitasatosporales</taxon>
        <taxon>Streptomycetaceae</taxon>
        <taxon>Streptomyces</taxon>
    </lineage>
</organism>
<comment type="caution">
    <text evidence="1">The sequence shown here is derived from an EMBL/GenBank/DDBJ whole genome shotgun (WGS) entry which is preliminary data.</text>
</comment>
<name>A0ABX0DIL7_9ACTN</name>
<dbReference type="RefSeq" id="WP_165338002.1">
    <property type="nucleotide sequence ID" value="NZ_JAAKZX010000007.1"/>
</dbReference>
<keyword evidence="2" id="KW-1185">Reference proteome</keyword>
<dbReference type="SUPFAM" id="SSF142906">
    <property type="entry name" value="YjbR-like"/>
    <property type="match status" value="1"/>
</dbReference>
<dbReference type="Pfam" id="PF04237">
    <property type="entry name" value="YjbR"/>
    <property type="match status" value="1"/>
</dbReference>
<sequence length="140" mass="15142">MTPCEEPHQEPEAAVAATETALKKWEKVREFALGLPSATEDFPWGETVAKVNKKVFVFLGVTDGSYPMGMTLKLKDEAAHAHAMTSPGAEPAGYGLGKAGWVSIPLEEKGSPAAELLCDWVEESYRTIAPKKLIAELDAR</sequence>
<protein>
    <submittedName>
        <fullName evidence="1">MmcQ/YjbR family DNA-binding protein</fullName>
    </submittedName>
</protein>
<dbReference type="EMBL" id="JAAKZX010000007">
    <property type="protein sequence ID" value="NGO41355.1"/>
    <property type="molecule type" value="Genomic_DNA"/>
</dbReference>
<reference evidence="1 2" key="1">
    <citation type="submission" date="2020-02" db="EMBL/GenBank/DDBJ databases">
        <title>Whole-genome analyses of novel actinobacteria.</title>
        <authorList>
            <person name="Sahin N."/>
            <person name="Tokatli A."/>
        </authorList>
    </citation>
    <scope>NUCLEOTIDE SEQUENCE [LARGE SCALE GENOMIC DNA]</scope>
    <source>
        <strain evidence="1 2">YC419</strain>
    </source>
</reference>